<keyword evidence="3" id="KW-1185">Reference proteome</keyword>
<evidence type="ECO:0000256" key="1">
    <source>
        <dbReference type="ARBA" id="ARBA00009744"/>
    </source>
</evidence>
<dbReference type="GO" id="GO:0004864">
    <property type="term" value="F:protein phosphatase inhibitor activity"/>
    <property type="evidence" value="ECO:0007669"/>
    <property type="project" value="InterPro"/>
</dbReference>
<reference evidence="4" key="1">
    <citation type="submission" date="2025-08" db="UniProtKB">
        <authorList>
            <consortium name="RefSeq"/>
        </authorList>
    </citation>
    <scope>IDENTIFICATION</scope>
    <source>
        <tissue evidence="4">Seedling</tissue>
    </source>
</reference>
<dbReference type="GO" id="GO:0038023">
    <property type="term" value="F:signaling receptor activity"/>
    <property type="evidence" value="ECO:0007669"/>
    <property type="project" value="InterPro"/>
</dbReference>
<evidence type="ECO:0000313" key="3">
    <source>
        <dbReference type="Proteomes" id="UP001652623"/>
    </source>
</evidence>
<dbReference type="GO" id="GO:0005737">
    <property type="term" value="C:cytoplasm"/>
    <property type="evidence" value="ECO:0007669"/>
    <property type="project" value="TreeGrafter"/>
</dbReference>
<dbReference type="KEGG" id="zju:107433145"/>
<dbReference type="PANTHER" id="PTHR31213">
    <property type="entry name" value="OS08G0374000 PROTEIN-RELATED"/>
    <property type="match status" value="1"/>
</dbReference>
<evidence type="ECO:0000313" key="4">
    <source>
        <dbReference type="RefSeq" id="XP_015899886.2"/>
    </source>
</evidence>
<feature type="domain" description="Bet v I/Major latex protein" evidence="2">
    <location>
        <begin position="3"/>
        <end position="118"/>
    </location>
</feature>
<dbReference type="InterPro" id="IPR024949">
    <property type="entry name" value="Bet_v_I_allergen"/>
</dbReference>
<dbReference type="GeneID" id="107433145"/>
<dbReference type="RefSeq" id="XP_015899886.2">
    <property type="nucleotide sequence ID" value="XM_016044400.4"/>
</dbReference>
<organism evidence="3 4">
    <name type="scientific">Ziziphus jujuba</name>
    <name type="common">Chinese jujube</name>
    <name type="synonym">Ziziphus sativa</name>
    <dbReference type="NCBI Taxonomy" id="326968"/>
    <lineage>
        <taxon>Eukaryota</taxon>
        <taxon>Viridiplantae</taxon>
        <taxon>Streptophyta</taxon>
        <taxon>Embryophyta</taxon>
        <taxon>Tracheophyta</taxon>
        <taxon>Spermatophyta</taxon>
        <taxon>Magnoliopsida</taxon>
        <taxon>eudicotyledons</taxon>
        <taxon>Gunneridae</taxon>
        <taxon>Pentapetalae</taxon>
        <taxon>rosids</taxon>
        <taxon>fabids</taxon>
        <taxon>Rosales</taxon>
        <taxon>Rhamnaceae</taxon>
        <taxon>Paliureae</taxon>
        <taxon>Ziziphus</taxon>
    </lineage>
</organism>
<sequence>MEVYKYEDYVHIPNICPHKFFKAYCKNHGGITKRVGSRHVENLKGSGGVGTVRKIRWQNGGRLCHETHTITTIDEVKLTYCYTVSESHVLTGRVERASYETTFSPHAGGVRIKKVARYHHDGVETIEVLAKAHIQEIFEHYHSVGHHLRQNPDDY</sequence>
<dbReference type="GO" id="GO:0005634">
    <property type="term" value="C:nucleus"/>
    <property type="evidence" value="ECO:0007669"/>
    <property type="project" value="TreeGrafter"/>
</dbReference>
<dbReference type="SUPFAM" id="SSF55961">
    <property type="entry name" value="Bet v1-like"/>
    <property type="match status" value="1"/>
</dbReference>
<dbReference type="GO" id="GO:0009738">
    <property type="term" value="P:abscisic acid-activated signaling pathway"/>
    <property type="evidence" value="ECO:0007669"/>
    <property type="project" value="InterPro"/>
</dbReference>
<accession>A0A6P4BBK6</accession>
<dbReference type="InterPro" id="IPR050279">
    <property type="entry name" value="Plant_def-hormone_signal"/>
</dbReference>
<dbReference type="InterPro" id="IPR023393">
    <property type="entry name" value="START-like_dom_sf"/>
</dbReference>
<dbReference type="Pfam" id="PF00407">
    <property type="entry name" value="Bet_v_1"/>
    <property type="match status" value="1"/>
</dbReference>
<dbReference type="Proteomes" id="UP001652623">
    <property type="component" value="Chromosome 11"/>
</dbReference>
<name>A0A6P4BBK6_ZIZJJ</name>
<gene>
    <name evidence="4" type="primary">LOC107433145</name>
</gene>
<dbReference type="GO" id="GO:0006952">
    <property type="term" value="P:defense response"/>
    <property type="evidence" value="ECO:0007669"/>
    <property type="project" value="InterPro"/>
</dbReference>
<dbReference type="GO" id="GO:0010427">
    <property type="term" value="F:abscisic acid binding"/>
    <property type="evidence" value="ECO:0007669"/>
    <property type="project" value="InterPro"/>
</dbReference>
<dbReference type="PANTHER" id="PTHR31213:SF70">
    <property type="entry name" value="MAJOR ALLERGEN PRU AR 1-LIKE"/>
    <property type="match status" value="1"/>
</dbReference>
<dbReference type="Gene3D" id="3.30.530.20">
    <property type="match status" value="1"/>
</dbReference>
<comment type="similarity">
    <text evidence="1">Belongs to the BetVI family.</text>
</comment>
<proteinExistence type="inferred from homology"/>
<dbReference type="InterPro" id="IPR000916">
    <property type="entry name" value="Bet_v_I/MLP"/>
</dbReference>
<dbReference type="AlphaFoldDB" id="A0A6P4BBK6"/>
<evidence type="ECO:0000259" key="2">
    <source>
        <dbReference type="Pfam" id="PF00407"/>
    </source>
</evidence>
<dbReference type="InParanoid" id="A0A6P4BBK6"/>
<protein>
    <submittedName>
        <fullName evidence="4">Major allergen Mal d 1</fullName>
    </submittedName>
</protein>
<dbReference type="PRINTS" id="PR00634">
    <property type="entry name" value="BETALLERGEN"/>
</dbReference>